<keyword evidence="9" id="KW-1185">Reference proteome</keyword>
<organism evidence="8 9">
    <name type="scientific">Reticulomyxa filosa</name>
    <dbReference type="NCBI Taxonomy" id="46433"/>
    <lineage>
        <taxon>Eukaryota</taxon>
        <taxon>Sar</taxon>
        <taxon>Rhizaria</taxon>
        <taxon>Retaria</taxon>
        <taxon>Foraminifera</taxon>
        <taxon>Monothalamids</taxon>
        <taxon>Reticulomyxidae</taxon>
        <taxon>Reticulomyxa</taxon>
    </lineage>
</organism>
<feature type="region of interest" description="Disordered" evidence="6">
    <location>
        <begin position="34"/>
        <end position="66"/>
    </location>
</feature>
<protein>
    <submittedName>
        <fullName evidence="8">Rieske (Fe-S) domain containing</fullName>
    </submittedName>
</protein>
<evidence type="ECO:0000256" key="6">
    <source>
        <dbReference type="SAM" id="MobiDB-lite"/>
    </source>
</evidence>
<sequence>MKVFSGSCICLVFLLEKKERDRKVHNINVVMSADDSAKKGSSEEEKQSNASATSAEKVTTTDDNPEHLVAQTTDFNSRTDRKCVNIPQTSGKGDRPIIVFKIKKQFFALDARCYHAGGPLEMGDIEEIEERMCIKCPWHRYIIDLSTGVCLATLNILYVHICERQQIEASWTKDHNCCVYMFVFYDPVTKTKASKYTSKGKRQRTHEVIVRGTSIYVKLNKEDRKFESDQYAKPLNNADEGPSISFKTPVKIDSK</sequence>
<evidence type="ECO:0000256" key="4">
    <source>
        <dbReference type="ARBA" id="ARBA00023014"/>
    </source>
</evidence>
<keyword evidence="2" id="KW-0479">Metal-binding</keyword>
<evidence type="ECO:0000256" key="3">
    <source>
        <dbReference type="ARBA" id="ARBA00023004"/>
    </source>
</evidence>
<dbReference type="GO" id="GO:0046872">
    <property type="term" value="F:metal ion binding"/>
    <property type="evidence" value="ECO:0007669"/>
    <property type="project" value="UniProtKB-KW"/>
</dbReference>
<keyword evidence="3" id="KW-0408">Iron</keyword>
<dbReference type="GO" id="GO:0051537">
    <property type="term" value="F:2 iron, 2 sulfur cluster binding"/>
    <property type="evidence" value="ECO:0007669"/>
    <property type="project" value="UniProtKB-KW"/>
</dbReference>
<name>X6NU93_RETFI</name>
<comment type="caution">
    <text evidence="8">The sequence shown here is derived from an EMBL/GenBank/DDBJ whole genome shotgun (WGS) entry which is preliminary data.</text>
</comment>
<dbReference type="SUPFAM" id="SSF50022">
    <property type="entry name" value="ISP domain"/>
    <property type="match status" value="1"/>
</dbReference>
<evidence type="ECO:0000313" key="8">
    <source>
        <dbReference type="EMBL" id="ETO29354.1"/>
    </source>
</evidence>
<keyword evidence="1" id="KW-0001">2Fe-2S</keyword>
<accession>X6NU93</accession>
<evidence type="ECO:0000256" key="5">
    <source>
        <dbReference type="ARBA" id="ARBA00034078"/>
    </source>
</evidence>
<dbReference type="Proteomes" id="UP000023152">
    <property type="component" value="Unassembled WGS sequence"/>
</dbReference>
<dbReference type="PANTHER" id="PTHR21496">
    <property type="entry name" value="FERREDOXIN-RELATED"/>
    <property type="match status" value="1"/>
</dbReference>
<feature type="domain" description="Rieske" evidence="7">
    <location>
        <begin position="93"/>
        <end position="152"/>
    </location>
</feature>
<dbReference type="InterPro" id="IPR054716">
    <property type="entry name" value="Sol_Rieske_ferrdox_dom"/>
</dbReference>
<reference evidence="8 9" key="1">
    <citation type="journal article" date="2013" name="Curr. Biol.">
        <title>The Genome of the Foraminiferan Reticulomyxa filosa.</title>
        <authorList>
            <person name="Glockner G."/>
            <person name="Hulsmann N."/>
            <person name="Schleicher M."/>
            <person name="Noegel A.A."/>
            <person name="Eichinger L."/>
            <person name="Gallinger C."/>
            <person name="Pawlowski J."/>
            <person name="Sierra R."/>
            <person name="Euteneuer U."/>
            <person name="Pillet L."/>
            <person name="Moustafa A."/>
            <person name="Platzer M."/>
            <person name="Groth M."/>
            <person name="Szafranski K."/>
            <person name="Schliwa M."/>
        </authorList>
    </citation>
    <scope>NUCLEOTIDE SEQUENCE [LARGE SCALE GENOMIC DNA]</scope>
</reference>
<dbReference type="PANTHER" id="PTHR21496:SF0">
    <property type="entry name" value="RIESKE DOMAIN-CONTAINING PROTEIN"/>
    <property type="match status" value="1"/>
</dbReference>
<feature type="region of interest" description="Disordered" evidence="6">
    <location>
        <begin position="231"/>
        <end position="255"/>
    </location>
</feature>
<dbReference type="EMBL" id="ASPP01006100">
    <property type="protein sequence ID" value="ETO29354.1"/>
    <property type="molecule type" value="Genomic_DNA"/>
</dbReference>
<dbReference type="InterPro" id="IPR036922">
    <property type="entry name" value="Rieske_2Fe-2S_sf"/>
</dbReference>
<evidence type="ECO:0000313" key="9">
    <source>
        <dbReference type="Proteomes" id="UP000023152"/>
    </source>
</evidence>
<feature type="compositionally biased region" description="Basic and acidic residues" evidence="6">
    <location>
        <begin position="35"/>
        <end position="47"/>
    </location>
</feature>
<dbReference type="OrthoDB" id="426882at2759"/>
<evidence type="ECO:0000259" key="7">
    <source>
        <dbReference type="PROSITE" id="PS51296"/>
    </source>
</evidence>
<proteinExistence type="predicted"/>
<dbReference type="AlphaFoldDB" id="X6NU93"/>
<gene>
    <name evidence="8" type="ORF">RFI_07767</name>
</gene>
<comment type="cofactor">
    <cofactor evidence="5">
        <name>[2Fe-2S] cluster</name>
        <dbReference type="ChEBI" id="CHEBI:190135"/>
    </cofactor>
</comment>
<dbReference type="InterPro" id="IPR017941">
    <property type="entry name" value="Rieske_2Fe-2S"/>
</dbReference>
<evidence type="ECO:0000256" key="1">
    <source>
        <dbReference type="ARBA" id="ARBA00022714"/>
    </source>
</evidence>
<feature type="compositionally biased region" description="Polar residues" evidence="6">
    <location>
        <begin position="48"/>
        <end position="62"/>
    </location>
</feature>
<dbReference type="Pfam" id="PF22543">
    <property type="entry name" value="Rieske_4"/>
    <property type="match status" value="1"/>
</dbReference>
<dbReference type="CDD" id="cd03467">
    <property type="entry name" value="Rieske"/>
    <property type="match status" value="1"/>
</dbReference>
<evidence type="ECO:0000256" key="2">
    <source>
        <dbReference type="ARBA" id="ARBA00022723"/>
    </source>
</evidence>
<dbReference type="Gene3D" id="2.102.10.10">
    <property type="entry name" value="Rieske [2Fe-2S] iron-sulphur domain"/>
    <property type="match status" value="2"/>
</dbReference>
<dbReference type="PROSITE" id="PS51296">
    <property type="entry name" value="RIESKE"/>
    <property type="match status" value="1"/>
</dbReference>
<keyword evidence="4" id="KW-0411">Iron-sulfur</keyword>